<dbReference type="Gene3D" id="1.10.10.10">
    <property type="entry name" value="Winged helix-like DNA-binding domain superfamily/Winged helix DNA-binding domain"/>
    <property type="match status" value="1"/>
</dbReference>
<reference evidence="8" key="1">
    <citation type="submission" date="2022-04" db="EMBL/GenBank/DDBJ databases">
        <title>A functionally conserved STORR gene fusion in Papaver species that diverged 16.8 million years ago.</title>
        <authorList>
            <person name="Catania T."/>
        </authorList>
    </citation>
    <scope>NUCLEOTIDE SEQUENCE</scope>
    <source>
        <strain evidence="8">S-188037</strain>
    </source>
</reference>
<feature type="domain" description="Disease resistance protein At4g27190-like leucine-rich repeats" evidence="6">
    <location>
        <begin position="982"/>
        <end position="1115"/>
    </location>
</feature>
<comment type="similarity">
    <text evidence="1">Belongs to the disease resistance NB-LRR family.</text>
</comment>
<keyword evidence="2" id="KW-0677">Repeat</keyword>
<keyword evidence="9" id="KW-1185">Reference proteome</keyword>
<keyword evidence="4" id="KW-0547">Nucleotide-binding</keyword>
<evidence type="ECO:0008006" key="10">
    <source>
        <dbReference type="Google" id="ProtNLM"/>
    </source>
</evidence>
<evidence type="ECO:0000313" key="8">
    <source>
        <dbReference type="EMBL" id="KAI3907970.1"/>
    </source>
</evidence>
<gene>
    <name evidence="8" type="ORF">MKW98_003615</name>
</gene>
<dbReference type="InterPro" id="IPR032675">
    <property type="entry name" value="LRR_dom_sf"/>
</dbReference>
<dbReference type="InterPro" id="IPR002182">
    <property type="entry name" value="NB-ARC"/>
</dbReference>
<dbReference type="InterPro" id="IPR057135">
    <property type="entry name" value="At4g27190-like_LRR"/>
</dbReference>
<protein>
    <recommendedName>
        <fullName evidence="10">Disease resistance protein</fullName>
    </recommendedName>
</protein>
<dbReference type="Gene3D" id="1.10.8.430">
    <property type="entry name" value="Helical domain of apoptotic protease-activating factors"/>
    <property type="match status" value="1"/>
</dbReference>
<evidence type="ECO:0000259" key="5">
    <source>
        <dbReference type="Pfam" id="PF00931"/>
    </source>
</evidence>
<dbReference type="Gene3D" id="3.80.10.10">
    <property type="entry name" value="Ribonuclease Inhibitor"/>
    <property type="match status" value="3"/>
</dbReference>
<dbReference type="Pfam" id="PF23598">
    <property type="entry name" value="LRR_14"/>
    <property type="match status" value="1"/>
</dbReference>
<dbReference type="InterPro" id="IPR027417">
    <property type="entry name" value="P-loop_NTPase"/>
</dbReference>
<dbReference type="InterPro" id="IPR050905">
    <property type="entry name" value="Plant_NBS-LRR"/>
</dbReference>
<dbReference type="InterPro" id="IPR036388">
    <property type="entry name" value="WH-like_DNA-bd_sf"/>
</dbReference>
<evidence type="ECO:0000256" key="2">
    <source>
        <dbReference type="ARBA" id="ARBA00022737"/>
    </source>
</evidence>
<dbReference type="PRINTS" id="PR00364">
    <property type="entry name" value="DISEASERSIST"/>
</dbReference>
<comment type="caution">
    <text evidence="8">The sequence shown here is derived from an EMBL/GenBank/DDBJ whole genome shotgun (WGS) entry which is preliminary data.</text>
</comment>
<dbReference type="PANTHER" id="PTHR33463:SF218">
    <property type="entry name" value="DISEASE RESISTANCE PROTEIN RPS2-LIKE"/>
    <property type="match status" value="1"/>
</dbReference>
<dbReference type="FunFam" id="3.40.50.300:FF:001091">
    <property type="entry name" value="Probable disease resistance protein At1g61300"/>
    <property type="match status" value="1"/>
</dbReference>
<sequence length="1303" mass="147787">MADIVIGPLVEIAAENGIQAFKRQVSYCINYKKSAGNLARKVKDLNDMRTDIQNRVVAAKKNLDSVKSVVVTWLERVNKEADQDEMVLGLMRFVRGEDAEIFNHGGCCSWCCLLNRRKISKESQKKFVVIDGLLKQGREFGEISELYSYAVTEIITKSTKSEDSVTFASQELVRKQVLRALKDERTFSVGIYGMEGVGKTTLKNQIHRQVIEEKLFNVVITIVVSQNVNLRNIQNHIAEALEFPRLKMVNDEISRAALLKERLRQEKKVLVIFDDLWTRDLDLSDVGIPYCHKDCKVLITTRFLEVCNSLKIEQNIKLEVLSDEDSWYLFKTNVGDAMDSPALQMVARDVVKECGCLPLALVTVGKALRNKDKFEWDYTANQLKSSNLTDIEGMTSNVYTSIKLSYDFLGNDILKRCFLLCCLFPEDYLISVDDLVIYAFGDDVICRDLEKWAEVWVRLHKALVKLVALGLLIGYQDKFAHRRPSAKMHDFVRDVAISIASKDGNPFYIKTGLSLQKWPEAGISSTSKCSRLSLFDNNITLLPDQPDLPHLLNLSLRGNKSLEKIPDRFFQNLGTLLSLDVGRTGISSLPLSLSSLVNLRSLDMSSCNLHSQLDISGLGKLKKLEILDLAGMDLTITLPEEIGDLSCLKWLDLSYNFELIVPPGVMSRLTCLEYLNMAGSFEQWEVGAIIDERCIFANLDEIASLTCLNCVELTAKWDAGSLSINGRTAITPLDSRLTGSSPFPNSIKVLMTKVETVRLDVCSGLKSVGALVPSSRGFNNLKTLKVSECNEMECVLSMVKEEIPKAAFRALEVLTLESLGNLKEVFHGPMPAEFSMENIRRVKLMSCTELVYIFSHEVLLKLENMEELMVRGFLRLKEVFVSQERTKVPNEKEEHGLILLPQFRQLILVELVIRTIWKGIFSPIHCFGNLKDVEVHNCSRLRHLFTPAIVIALQQLESLYVCACRSLVTIIASEDQLTSVVDNQVINNHFQSFFPNLRILYIQYCKMFKVFFLPLAAAEEEEEEDDDDDDYLVDYADRDDYDDDGEHCPSRNDMTELNLDHLPHIKNIWDGIRSLWNITSITVDTCERLKHLIPIQVLVSGGLSQLKFLMVHDCKSLEAIFDIDDVIVADELQNHIILENLKTLIVRDCKSLKYLLPKSLLGQAGLPKLEILEVDDCPEIEVILYEDGKDNFHGGNTVTSPVVEVLAKLRRLYLFHLPSLSSFHQQGNTSLIFGWPSLLTMCVANCNLKRLPFGNKNVPPKLEKIRVDSVELFEKWLKFEDERTKSSLRSLFKLYDGKERPEY</sequence>
<dbReference type="GO" id="GO:0005524">
    <property type="term" value="F:ATP binding"/>
    <property type="evidence" value="ECO:0007669"/>
    <property type="project" value="UniProtKB-KW"/>
</dbReference>
<keyword evidence="4" id="KW-0067">ATP-binding</keyword>
<evidence type="ECO:0000256" key="4">
    <source>
        <dbReference type="ARBA" id="ARBA00022840"/>
    </source>
</evidence>
<dbReference type="PANTHER" id="PTHR33463">
    <property type="entry name" value="NB-ARC DOMAIN-CONTAINING PROTEIN-RELATED"/>
    <property type="match status" value="1"/>
</dbReference>
<evidence type="ECO:0000256" key="1">
    <source>
        <dbReference type="ARBA" id="ARBA00008894"/>
    </source>
</evidence>
<dbReference type="Gene3D" id="3.40.50.300">
    <property type="entry name" value="P-loop containing nucleotide triphosphate hydrolases"/>
    <property type="match status" value="1"/>
</dbReference>
<feature type="domain" description="Disease resistance protein At4g27190-like leucine-rich repeats" evidence="6">
    <location>
        <begin position="1127"/>
        <end position="1247"/>
    </location>
</feature>
<dbReference type="GO" id="GO:0043531">
    <property type="term" value="F:ADP binding"/>
    <property type="evidence" value="ECO:0007669"/>
    <property type="project" value="InterPro"/>
</dbReference>
<dbReference type="GO" id="GO:0006952">
    <property type="term" value="P:defense response"/>
    <property type="evidence" value="ECO:0007669"/>
    <property type="project" value="UniProtKB-KW"/>
</dbReference>
<dbReference type="SUPFAM" id="SSF52047">
    <property type="entry name" value="RNI-like"/>
    <property type="match status" value="1"/>
</dbReference>
<accession>A0AAD4SIX4</accession>
<proteinExistence type="inferred from homology"/>
<dbReference type="InterPro" id="IPR042197">
    <property type="entry name" value="Apaf_helical"/>
</dbReference>
<name>A0AAD4SIX4_9MAGN</name>
<feature type="domain" description="Disease resistance protein At4g27190-like leucine-rich repeats" evidence="6">
    <location>
        <begin position="859"/>
        <end position="964"/>
    </location>
</feature>
<dbReference type="Pfam" id="PF00931">
    <property type="entry name" value="NB-ARC"/>
    <property type="match status" value="1"/>
</dbReference>
<dbReference type="SUPFAM" id="SSF52058">
    <property type="entry name" value="L domain-like"/>
    <property type="match status" value="1"/>
</dbReference>
<organism evidence="8 9">
    <name type="scientific">Papaver atlanticum</name>
    <dbReference type="NCBI Taxonomy" id="357466"/>
    <lineage>
        <taxon>Eukaryota</taxon>
        <taxon>Viridiplantae</taxon>
        <taxon>Streptophyta</taxon>
        <taxon>Embryophyta</taxon>
        <taxon>Tracheophyta</taxon>
        <taxon>Spermatophyta</taxon>
        <taxon>Magnoliopsida</taxon>
        <taxon>Ranunculales</taxon>
        <taxon>Papaveraceae</taxon>
        <taxon>Papaveroideae</taxon>
        <taxon>Papaver</taxon>
    </lineage>
</organism>
<dbReference type="SUPFAM" id="SSF52540">
    <property type="entry name" value="P-loop containing nucleoside triphosphate hydrolases"/>
    <property type="match status" value="1"/>
</dbReference>
<feature type="domain" description="NB-ARC" evidence="5">
    <location>
        <begin position="177"/>
        <end position="337"/>
    </location>
</feature>
<evidence type="ECO:0000259" key="7">
    <source>
        <dbReference type="Pfam" id="PF23598"/>
    </source>
</evidence>
<keyword evidence="3" id="KW-0611">Plant defense</keyword>
<dbReference type="Proteomes" id="UP001202328">
    <property type="component" value="Unassembled WGS sequence"/>
</dbReference>
<dbReference type="InterPro" id="IPR055414">
    <property type="entry name" value="LRR_R13L4/SHOC2-like"/>
</dbReference>
<evidence type="ECO:0000256" key="3">
    <source>
        <dbReference type="ARBA" id="ARBA00022821"/>
    </source>
</evidence>
<dbReference type="EMBL" id="JAJJMB010010543">
    <property type="protein sequence ID" value="KAI3907970.1"/>
    <property type="molecule type" value="Genomic_DNA"/>
</dbReference>
<dbReference type="Pfam" id="PF23247">
    <property type="entry name" value="LRR_RPS2"/>
    <property type="match status" value="3"/>
</dbReference>
<evidence type="ECO:0000313" key="9">
    <source>
        <dbReference type="Proteomes" id="UP001202328"/>
    </source>
</evidence>
<evidence type="ECO:0000259" key="6">
    <source>
        <dbReference type="Pfam" id="PF23247"/>
    </source>
</evidence>
<feature type="domain" description="Disease resistance R13L4/SHOC-2-like LRR" evidence="7">
    <location>
        <begin position="579"/>
        <end position="678"/>
    </location>
</feature>